<feature type="non-terminal residue" evidence="2">
    <location>
        <position position="1"/>
    </location>
</feature>
<evidence type="ECO:0000259" key="1">
    <source>
        <dbReference type="Pfam" id="PF01609"/>
    </source>
</evidence>
<dbReference type="Pfam" id="PF01609">
    <property type="entry name" value="DDE_Tnp_1"/>
    <property type="match status" value="1"/>
</dbReference>
<dbReference type="Proteomes" id="UP000551353">
    <property type="component" value="Unassembled WGS sequence"/>
</dbReference>
<evidence type="ECO:0000313" key="3">
    <source>
        <dbReference type="Proteomes" id="UP000551353"/>
    </source>
</evidence>
<proteinExistence type="predicted"/>
<name>A0ABR6J0S1_9HYPH</name>
<keyword evidence="3" id="KW-1185">Reference proteome</keyword>
<feature type="domain" description="Transposase IS4-like" evidence="1">
    <location>
        <begin position="5"/>
        <end position="65"/>
    </location>
</feature>
<sequence length="67" mass="7276">GEWLENKHKTKAKRKRWRKLHLGLNLVSGEIICSDLTVDGVGDPTALPGLLDQIGGPVEKFIADGAL</sequence>
<organism evidence="2 3">
    <name type="scientific">Rhizobium mongolense</name>
    <dbReference type="NCBI Taxonomy" id="57676"/>
    <lineage>
        <taxon>Bacteria</taxon>
        <taxon>Pseudomonadati</taxon>
        <taxon>Pseudomonadota</taxon>
        <taxon>Alphaproteobacteria</taxon>
        <taxon>Hyphomicrobiales</taxon>
        <taxon>Rhizobiaceae</taxon>
        <taxon>Rhizobium/Agrobacterium group</taxon>
        <taxon>Rhizobium</taxon>
    </lineage>
</organism>
<dbReference type="InterPro" id="IPR002559">
    <property type="entry name" value="Transposase_11"/>
</dbReference>
<comment type="caution">
    <text evidence="2">The sequence shown here is derived from an EMBL/GenBank/DDBJ whole genome shotgun (WGS) entry which is preliminary data.</text>
</comment>
<evidence type="ECO:0000313" key="2">
    <source>
        <dbReference type="EMBL" id="MBB4233269.1"/>
    </source>
</evidence>
<protein>
    <recommendedName>
        <fullName evidence="1">Transposase IS4-like domain-containing protein</fullName>
    </recommendedName>
</protein>
<dbReference type="RefSeq" id="WP_246719198.1">
    <property type="nucleotide sequence ID" value="NZ_JACIFX010000034.1"/>
</dbReference>
<gene>
    <name evidence="2" type="ORF">GGD56_007175</name>
</gene>
<reference evidence="2 3" key="1">
    <citation type="submission" date="2020-08" db="EMBL/GenBank/DDBJ databases">
        <title>Genomic Encyclopedia of Type Strains, Phase IV (KMG-V): Genome sequencing to study the core and pangenomes of soil and plant-associated prokaryotes.</title>
        <authorList>
            <person name="Whitman W."/>
        </authorList>
    </citation>
    <scope>NUCLEOTIDE SEQUENCE [LARGE SCALE GENOMIC DNA]</scope>
    <source>
        <strain evidence="2 3">SEMIA 4087</strain>
    </source>
</reference>
<accession>A0ABR6J0S1</accession>
<dbReference type="EMBL" id="JACIFX010000034">
    <property type="protein sequence ID" value="MBB4233269.1"/>
    <property type="molecule type" value="Genomic_DNA"/>
</dbReference>